<reference evidence="4 5" key="1">
    <citation type="submission" date="2021-06" db="EMBL/GenBank/DDBJ databases">
        <title>Chromosome-level genome assembly of the red-tail catfish (Hemibagrus wyckioides).</title>
        <authorList>
            <person name="Shao F."/>
        </authorList>
    </citation>
    <scope>NUCLEOTIDE SEQUENCE [LARGE SCALE GENOMIC DNA]</scope>
    <source>
        <strain evidence="4">EC202008001</strain>
        <tissue evidence="4">Blood</tissue>
    </source>
</reference>
<accession>A0A9D3SCS5</accession>
<dbReference type="InterPro" id="IPR018378">
    <property type="entry name" value="C-type_lectin_CS"/>
</dbReference>
<dbReference type="EMBL" id="JAHKSW010000029">
    <property type="protein sequence ID" value="KAG7313984.1"/>
    <property type="molecule type" value="Genomic_DNA"/>
</dbReference>
<organism evidence="4 5">
    <name type="scientific">Hemibagrus wyckioides</name>
    <dbReference type="NCBI Taxonomy" id="337641"/>
    <lineage>
        <taxon>Eukaryota</taxon>
        <taxon>Metazoa</taxon>
        <taxon>Chordata</taxon>
        <taxon>Craniata</taxon>
        <taxon>Vertebrata</taxon>
        <taxon>Euteleostomi</taxon>
        <taxon>Actinopterygii</taxon>
        <taxon>Neopterygii</taxon>
        <taxon>Teleostei</taxon>
        <taxon>Ostariophysi</taxon>
        <taxon>Siluriformes</taxon>
        <taxon>Bagridae</taxon>
        <taxon>Hemibagrus</taxon>
    </lineage>
</organism>
<evidence type="ECO:0000313" key="5">
    <source>
        <dbReference type="Proteomes" id="UP000824219"/>
    </source>
</evidence>
<keyword evidence="2" id="KW-1015">Disulfide bond</keyword>
<evidence type="ECO:0000256" key="2">
    <source>
        <dbReference type="ARBA" id="ARBA00023157"/>
    </source>
</evidence>
<protein>
    <recommendedName>
        <fullName evidence="3">C-type lectin domain-containing protein</fullName>
    </recommendedName>
</protein>
<dbReference type="OrthoDB" id="8950604at2759"/>
<name>A0A9D3SCS5_9TELE</name>
<dbReference type="CDD" id="cd03590">
    <property type="entry name" value="CLECT_DC-SIGN_like"/>
    <property type="match status" value="1"/>
</dbReference>
<sequence length="160" mass="19021">MFHLCMEEAKRDGDEDMTVVIYTTTDDFDVYDPEAKDNITKTHQQIQHTEKTWNESRQDCRQREADLVIINSTEEQKFIAKQLDWRRAWIGLTDRDTEGVWKWVDNTPLTTAYWDEGQPNNEHNQEDCAEIMGFPETKPWNDRNCSDSKLWVCEKCFCCE</sequence>
<comment type="caution">
    <text evidence="4">The sequence shown here is derived from an EMBL/GenBank/DDBJ whole genome shotgun (WGS) entry which is preliminary data.</text>
</comment>
<dbReference type="InterPro" id="IPR050111">
    <property type="entry name" value="C-type_lectin/snaclec_domain"/>
</dbReference>
<dbReference type="InterPro" id="IPR016186">
    <property type="entry name" value="C-type_lectin-like/link_sf"/>
</dbReference>
<evidence type="ECO:0000313" key="4">
    <source>
        <dbReference type="EMBL" id="KAG7313984.1"/>
    </source>
</evidence>
<dbReference type="GO" id="GO:0030246">
    <property type="term" value="F:carbohydrate binding"/>
    <property type="evidence" value="ECO:0007669"/>
    <property type="project" value="UniProtKB-KW"/>
</dbReference>
<dbReference type="InterPro" id="IPR016187">
    <property type="entry name" value="CTDL_fold"/>
</dbReference>
<dbReference type="Pfam" id="PF00059">
    <property type="entry name" value="Lectin_C"/>
    <property type="match status" value="1"/>
</dbReference>
<evidence type="ECO:0000256" key="1">
    <source>
        <dbReference type="ARBA" id="ARBA00022734"/>
    </source>
</evidence>
<dbReference type="PROSITE" id="PS50041">
    <property type="entry name" value="C_TYPE_LECTIN_2"/>
    <property type="match status" value="1"/>
</dbReference>
<keyword evidence="5" id="KW-1185">Reference proteome</keyword>
<dbReference type="Gene3D" id="3.10.100.10">
    <property type="entry name" value="Mannose-Binding Protein A, subunit A"/>
    <property type="match status" value="1"/>
</dbReference>
<dbReference type="AlphaFoldDB" id="A0A9D3SCS5"/>
<dbReference type="InterPro" id="IPR001304">
    <property type="entry name" value="C-type_lectin-like"/>
</dbReference>
<dbReference type="PROSITE" id="PS00615">
    <property type="entry name" value="C_TYPE_LECTIN_1"/>
    <property type="match status" value="1"/>
</dbReference>
<evidence type="ECO:0000259" key="3">
    <source>
        <dbReference type="PROSITE" id="PS50041"/>
    </source>
</evidence>
<dbReference type="Proteomes" id="UP000824219">
    <property type="component" value="Linkage Group LG29"/>
</dbReference>
<keyword evidence="1" id="KW-0430">Lectin</keyword>
<feature type="domain" description="C-type lectin" evidence="3">
    <location>
        <begin position="51"/>
        <end position="154"/>
    </location>
</feature>
<gene>
    <name evidence="4" type="ORF">KOW79_022480</name>
</gene>
<dbReference type="PANTHER" id="PTHR22803">
    <property type="entry name" value="MANNOSE, PHOSPHOLIPASE, LECTIN RECEPTOR RELATED"/>
    <property type="match status" value="1"/>
</dbReference>
<dbReference type="SUPFAM" id="SSF56436">
    <property type="entry name" value="C-type lectin-like"/>
    <property type="match status" value="1"/>
</dbReference>
<dbReference type="SMART" id="SM00034">
    <property type="entry name" value="CLECT"/>
    <property type="match status" value="1"/>
</dbReference>
<dbReference type="InterPro" id="IPR033989">
    <property type="entry name" value="CD209-like_CTLD"/>
</dbReference>
<proteinExistence type="predicted"/>